<protein>
    <submittedName>
        <fullName evidence="2">Acyl-CoA N-acyltransferase</fullName>
    </submittedName>
</protein>
<dbReference type="InterPro" id="IPR016181">
    <property type="entry name" value="Acyl_CoA_acyltransferase"/>
</dbReference>
<dbReference type="AlphaFoldDB" id="A0AAD7CC68"/>
<dbReference type="Pfam" id="PF00583">
    <property type="entry name" value="Acetyltransf_1"/>
    <property type="match status" value="1"/>
</dbReference>
<accession>A0AAD7CC68</accession>
<reference evidence="2" key="1">
    <citation type="submission" date="2023-03" db="EMBL/GenBank/DDBJ databases">
        <title>Massive genome expansion in bonnet fungi (Mycena s.s.) driven by repeated elements and novel gene families across ecological guilds.</title>
        <authorList>
            <consortium name="Lawrence Berkeley National Laboratory"/>
            <person name="Harder C.B."/>
            <person name="Miyauchi S."/>
            <person name="Viragh M."/>
            <person name="Kuo A."/>
            <person name="Thoen E."/>
            <person name="Andreopoulos B."/>
            <person name="Lu D."/>
            <person name="Skrede I."/>
            <person name="Drula E."/>
            <person name="Henrissat B."/>
            <person name="Morin E."/>
            <person name="Kohler A."/>
            <person name="Barry K."/>
            <person name="LaButti K."/>
            <person name="Morin E."/>
            <person name="Salamov A."/>
            <person name="Lipzen A."/>
            <person name="Mereny Z."/>
            <person name="Hegedus B."/>
            <person name="Baldrian P."/>
            <person name="Stursova M."/>
            <person name="Weitz H."/>
            <person name="Taylor A."/>
            <person name="Grigoriev I.V."/>
            <person name="Nagy L.G."/>
            <person name="Martin F."/>
            <person name="Kauserud H."/>
        </authorList>
    </citation>
    <scope>NUCLEOTIDE SEQUENCE</scope>
    <source>
        <strain evidence="2">9284</strain>
    </source>
</reference>
<evidence type="ECO:0000313" key="3">
    <source>
        <dbReference type="Proteomes" id="UP001221142"/>
    </source>
</evidence>
<name>A0AAD7CC68_9AGAR</name>
<organism evidence="2 3">
    <name type="scientific">Roridomyces roridus</name>
    <dbReference type="NCBI Taxonomy" id="1738132"/>
    <lineage>
        <taxon>Eukaryota</taxon>
        <taxon>Fungi</taxon>
        <taxon>Dikarya</taxon>
        <taxon>Basidiomycota</taxon>
        <taxon>Agaricomycotina</taxon>
        <taxon>Agaricomycetes</taxon>
        <taxon>Agaricomycetidae</taxon>
        <taxon>Agaricales</taxon>
        <taxon>Marasmiineae</taxon>
        <taxon>Mycenaceae</taxon>
        <taxon>Roridomyces</taxon>
    </lineage>
</organism>
<evidence type="ECO:0000313" key="2">
    <source>
        <dbReference type="EMBL" id="KAJ7644783.1"/>
    </source>
</evidence>
<dbReference type="CDD" id="cd04301">
    <property type="entry name" value="NAT_SF"/>
    <property type="match status" value="1"/>
</dbReference>
<dbReference type="Proteomes" id="UP001221142">
    <property type="component" value="Unassembled WGS sequence"/>
</dbReference>
<dbReference type="InterPro" id="IPR000182">
    <property type="entry name" value="GNAT_dom"/>
</dbReference>
<feature type="domain" description="N-acetyltransferase" evidence="1">
    <location>
        <begin position="13"/>
        <end position="166"/>
    </location>
</feature>
<dbReference type="Gene3D" id="3.40.630.30">
    <property type="match status" value="1"/>
</dbReference>
<dbReference type="GO" id="GO:0016747">
    <property type="term" value="F:acyltransferase activity, transferring groups other than amino-acyl groups"/>
    <property type="evidence" value="ECO:0007669"/>
    <property type="project" value="InterPro"/>
</dbReference>
<dbReference type="EMBL" id="JARKIF010000003">
    <property type="protein sequence ID" value="KAJ7644783.1"/>
    <property type="molecule type" value="Genomic_DNA"/>
</dbReference>
<gene>
    <name evidence="2" type="ORF">FB45DRAFT_898656</name>
</gene>
<dbReference type="PROSITE" id="PS51186">
    <property type="entry name" value="GNAT"/>
    <property type="match status" value="1"/>
</dbReference>
<evidence type="ECO:0000259" key="1">
    <source>
        <dbReference type="PROSITE" id="PS51186"/>
    </source>
</evidence>
<comment type="caution">
    <text evidence="2">The sequence shown here is derived from an EMBL/GenBank/DDBJ whole genome shotgun (WGS) entry which is preliminary data.</text>
</comment>
<dbReference type="SUPFAM" id="SSF55729">
    <property type="entry name" value="Acyl-CoA N-acyltransferases (Nat)"/>
    <property type="match status" value="1"/>
</dbReference>
<sequence>MEEATKLTANPSVRCQQITAAQTVSLRHSVLWPDAPISHVILPEDAQGWHYGAFIVNDSSSDDHPIAVISLFVESCPQTDSEGDADAGKAIRFRKFACDPAYQGRGIGTSLLQHVLSVARAEFGGTLLWCDAREATKGWYQRRGLLPFGTTFWKGPVEYIRMKIDL</sequence>
<keyword evidence="3" id="KW-1185">Reference proteome</keyword>
<proteinExistence type="predicted"/>